<dbReference type="PANTHER" id="PTHR22916">
    <property type="entry name" value="GLYCOSYLTRANSFERASE"/>
    <property type="match status" value="1"/>
</dbReference>
<comment type="caution">
    <text evidence="2">The sequence shown here is derived from an EMBL/GenBank/DDBJ whole genome shotgun (WGS) entry which is preliminary data.</text>
</comment>
<dbReference type="EMBL" id="JAODBU010000012">
    <property type="protein sequence ID" value="MCT7399724.1"/>
    <property type="molecule type" value="Genomic_DNA"/>
</dbReference>
<keyword evidence="3" id="KW-1185">Reference proteome</keyword>
<evidence type="ECO:0000313" key="2">
    <source>
        <dbReference type="EMBL" id="MCT7399724.1"/>
    </source>
</evidence>
<dbReference type="CDD" id="cd00761">
    <property type="entry name" value="Glyco_tranf_GTA_type"/>
    <property type="match status" value="1"/>
</dbReference>
<dbReference type="Proteomes" id="UP001431199">
    <property type="component" value="Unassembled WGS sequence"/>
</dbReference>
<evidence type="ECO:0000313" key="3">
    <source>
        <dbReference type="Proteomes" id="UP001431199"/>
    </source>
</evidence>
<dbReference type="SUPFAM" id="SSF53448">
    <property type="entry name" value="Nucleotide-diphospho-sugar transferases"/>
    <property type="match status" value="1"/>
</dbReference>
<dbReference type="Pfam" id="PF00535">
    <property type="entry name" value="Glycos_transf_2"/>
    <property type="match status" value="1"/>
</dbReference>
<dbReference type="PANTHER" id="PTHR22916:SF3">
    <property type="entry name" value="UDP-GLCNAC:BETAGAL BETA-1,3-N-ACETYLGLUCOSAMINYLTRANSFERASE-LIKE PROTEIN 1"/>
    <property type="match status" value="1"/>
</dbReference>
<dbReference type="RefSeq" id="WP_118565702.1">
    <property type="nucleotide sequence ID" value="NZ_JAODBU010000012.1"/>
</dbReference>
<evidence type="ECO:0000259" key="1">
    <source>
        <dbReference type="Pfam" id="PF00535"/>
    </source>
</evidence>
<protein>
    <submittedName>
        <fullName evidence="2">Glycosyltransferase</fullName>
    </submittedName>
</protein>
<gene>
    <name evidence="2" type="ORF">N5B56_11635</name>
</gene>
<name>A0ABT2M2H7_9FIRM</name>
<dbReference type="InterPro" id="IPR029044">
    <property type="entry name" value="Nucleotide-diphossugar_trans"/>
</dbReference>
<sequence length="323" mass="37715">MDKKVSIVIPAYNSEKYIKDCILSLQRQTYKNIEIIVVNDGSKDSTLEILNELAKEYNNLIVLTQENHGIAYTRNRGIEFATGEYLMFMDNDDSMKEDCIEMLLSRILETDADMVIGGYRRITPGGKVLDEMVLTKDEWAKFRMISPWGRIMKTQFVREHNLKFGDYKMGEDSYFNVTAYGESDKIITTDYVGYNWIYRDESVSNTTQKKVANSPIPFLEGLIERNKNQKYMKPKMFEYFVIKYVIWNLTFICKQSTKKEMSKAYTEYFNWLSGKIPDYKKNPYVGLGKPKGETALIRLIVTIFCKMPKSIVICIMMLYKKIV</sequence>
<dbReference type="InterPro" id="IPR001173">
    <property type="entry name" value="Glyco_trans_2-like"/>
</dbReference>
<feature type="domain" description="Glycosyltransferase 2-like" evidence="1">
    <location>
        <begin position="6"/>
        <end position="127"/>
    </location>
</feature>
<proteinExistence type="predicted"/>
<dbReference type="Gene3D" id="3.90.550.10">
    <property type="entry name" value="Spore Coat Polysaccharide Biosynthesis Protein SpsA, Chain A"/>
    <property type="match status" value="1"/>
</dbReference>
<reference evidence="2" key="1">
    <citation type="submission" date="2022-09" db="EMBL/GenBank/DDBJ databases">
        <title>Eubacterium sp. LFL-14 isolated from human feces.</title>
        <authorList>
            <person name="Liu F."/>
        </authorList>
    </citation>
    <scope>NUCLEOTIDE SEQUENCE</scope>
    <source>
        <strain evidence="2">LFL-14</strain>
    </source>
</reference>
<accession>A0ABT2M2H7</accession>
<organism evidence="2 3">
    <name type="scientific">Eubacterium album</name>
    <dbReference type="NCBI Taxonomy" id="2978477"/>
    <lineage>
        <taxon>Bacteria</taxon>
        <taxon>Bacillati</taxon>
        <taxon>Bacillota</taxon>
        <taxon>Clostridia</taxon>
        <taxon>Eubacteriales</taxon>
        <taxon>Eubacteriaceae</taxon>
        <taxon>Eubacterium</taxon>
    </lineage>
</organism>